<keyword evidence="4" id="KW-1003">Cell membrane</keyword>
<dbReference type="GO" id="GO:0071555">
    <property type="term" value="P:cell wall organization"/>
    <property type="evidence" value="ECO:0007669"/>
    <property type="project" value="UniProtKB-KW"/>
</dbReference>
<feature type="domain" description="Penicillin-binding protein transpeptidase" evidence="15">
    <location>
        <begin position="251"/>
        <end position="559"/>
    </location>
</feature>
<keyword evidence="12 14" id="KW-0472">Membrane</keyword>
<dbReference type="PANTHER" id="PTHR30627">
    <property type="entry name" value="PEPTIDOGLYCAN D,D-TRANSPEPTIDASE"/>
    <property type="match status" value="1"/>
</dbReference>
<keyword evidence="9" id="KW-0133">Cell shape</keyword>
<protein>
    <submittedName>
        <fullName evidence="17">Penicillin-binding protein 2</fullName>
    </submittedName>
</protein>
<dbReference type="InterPro" id="IPR050515">
    <property type="entry name" value="Beta-lactam/transpept"/>
</dbReference>
<keyword evidence="6" id="KW-0645">Protease</keyword>
<sequence length="574" mass="64421">MKNRAKVFFVIANIMLAFLFFRLLQLQVFENKKYVKLASDNAARTMPIIAPRGIIFDRNGKVLLKNRPVFTVYVLPHMLPKNPEPIFRRLGAILNLPQATILKRFKERKTPIFEGILIAKDVPISAISQIEELRPSLPGLEIIRYPLRFYPYKKTAAHVLGFVGEIETGELSKLKDQGYRLGDLIGKDGIEKVYDSYLRGMAGGKKIEVDALGHPLRILEKLEPVSGNNITLTIDINLQQKIEQLLGRNEGAVVVLDPNTGEILAMASNPSYDASKKWSEIDQRNHPFMNRAISSYPPGSTFKPVVLSAALQEKITTAGESFYCKGYYELGRRIAKCWKEAGHGRITPIEGLVQSCDIVFYELGRRLGPDRIKKYANEYGLGLPTGIDLPGEKKGFLPDQKWKQERFGQKWYEGDSINIGIGQGFIQVTPLQLACMYGQIATGRRMKPFIVKQIKNDLNEVIFENKSELVYSTEISENNLSLVRVALRDIVKRGTGIAAFVSSMEAAGKTGTAENPGIAHAWFLCYAPYNKPQIVISAFVAHGGHGDRVTAHIAKDILKWYAENRKENEALHIF</sequence>
<evidence type="ECO:0000259" key="16">
    <source>
        <dbReference type="Pfam" id="PF03717"/>
    </source>
</evidence>
<evidence type="ECO:0000256" key="13">
    <source>
        <dbReference type="ARBA" id="ARBA00023316"/>
    </source>
</evidence>
<dbReference type="InterPro" id="IPR017790">
    <property type="entry name" value="Penicillin-binding_protein_2"/>
</dbReference>
<evidence type="ECO:0000313" key="17">
    <source>
        <dbReference type="EMBL" id="OGC22533.1"/>
    </source>
</evidence>
<evidence type="ECO:0000256" key="5">
    <source>
        <dbReference type="ARBA" id="ARBA00022519"/>
    </source>
</evidence>
<keyword evidence="10" id="KW-0573">Peptidoglycan synthesis</keyword>
<dbReference type="GO" id="GO:0005886">
    <property type="term" value="C:plasma membrane"/>
    <property type="evidence" value="ECO:0007669"/>
    <property type="project" value="UniProtKB-SubCell"/>
</dbReference>
<dbReference type="Pfam" id="PF00905">
    <property type="entry name" value="Transpeptidase"/>
    <property type="match status" value="1"/>
</dbReference>
<keyword evidence="11 14" id="KW-1133">Transmembrane helix</keyword>
<evidence type="ECO:0000256" key="8">
    <source>
        <dbReference type="ARBA" id="ARBA00022801"/>
    </source>
</evidence>
<reference evidence="17 18" key="1">
    <citation type="journal article" date="2016" name="Nat. Commun.">
        <title>Thousands of microbial genomes shed light on interconnected biogeochemical processes in an aquifer system.</title>
        <authorList>
            <person name="Anantharaman K."/>
            <person name="Brown C.T."/>
            <person name="Hug L.A."/>
            <person name="Sharon I."/>
            <person name="Castelle C.J."/>
            <person name="Probst A.J."/>
            <person name="Thomas B.C."/>
            <person name="Singh A."/>
            <person name="Wilkins M.J."/>
            <person name="Karaoz U."/>
            <person name="Brodie E.L."/>
            <person name="Williams K.H."/>
            <person name="Hubbard S.S."/>
            <person name="Banfield J.F."/>
        </authorList>
    </citation>
    <scope>NUCLEOTIDE SEQUENCE [LARGE SCALE GENOMIC DNA]</scope>
</reference>
<evidence type="ECO:0000256" key="11">
    <source>
        <dbReference type="ARBA" id="ARBA00022989"/>
    </source>
</evidence>
<keyword evidence="13" id="KW-0961">Cell wall biogenesis/degradation</keyword>
<evidence type="ECO:0000259" key="15">
    <source>
        <dbReference type="Pfam" id="PF00905"/>
    </source>
</evidence>
<evidence type="ECO:0000256" key="12">
    <source>
        <dbReference type="ARBA" id="ARBA00023136"/>
    </source>
</evidence>
<evidence type="ECO:0000313" key="18">
    <source>
        <dbReference type="Proteomes" id="UP000178417"/>
    </source>
</evidence>
<evidence type="ECO:0000256" key="2">
    <source>
        <dbReference type="ARBA" id="ARBA00004236"/>
    </source>
</evidence>
<evidence type="ECO:0000256" key="10">
    <source>
        <dbReference type="ARBA" id="ARBA00022984"/>
    </source>
</evidence>
<dbReference type="GO" id="GO:0009252">
    <property type="term" value="P:peptidoglycan biosynthetic process"/>
    <property type="evidence" value="ECO:0007669"/>
    <property type="project" value="UniProtKB-KW"/>
</dbReference>
<dbReference type="InterPro" id="IPR001460">
    <property type="entry name" value="PCN-bd_Tpept"/>
</dbReference>
<dbReference type="Gene3D" id="3.30.1390.30">
    <property type="entry name" value="Penicillin-binding protein 2a, domain 3"/>
    <property type="match status" value="1"/>
</dbReference>
<keyword evidence="7 14" id="KW-0812">Transmembrane</keyword>
<keyword evidence="8" id="KW-0378">Hydrolase</keyword>
<dbReference type="InterPro" id="IPR012338">
    <property type="entry name" value="Beta-lactam/transpept-like"/>
</dbReference>
<dbReference type="GO" id="GO:0006508">
    <property type="term" value="P:proteolysis"/>
    <property type="evidence" value="ECO:0007669"/>
    <property type="project" value="UniProtKB-KW"/>
</dbReference>
<dbReference type="AlphaFoldDB" id="A0A1F4SS89"/>
<dbReference type="SUPFAM" id="SSF56519">
    <property type="entry name" value="Penicillin binding protein dimerisation domain"/>
    <property type="match status" value="1"/>
</dbReference>
<dbReference type="EMBL" id="MEUB01000027">
    <property type="protein sequence ID" value="OGC22533.1"/>
    <property type="molecule type" value="Genomic_DNA"/>
</dbReference>
<keyword evidence="5" id="KW-0997">Cell inner membrane</keyword>
<comment type="caution">
    <text evidence="17">The sequence shown here is derived from an EMBL/GenBank/DDBJ whole genome shotgun (WGS) entry which is preliminary data.</text>
</comment>
<dbReference type="GO" id="GO:0071972">
    <property type="term" value="F:peptidoglycan L,D-transpeptidase activity"/>
    <property type="evidence" value="ECO:0007669"/>
    <property type="project" value="TreeGrafter"/>
</dbReference>
<evidence type="ECO:0000256" key="14">
    <source>
        <dbReference type="SAM" id="Phobius"/>
    </source>
</evidence>
<comment type="subcellular location">
    <subcellularLocation>
        <location evidence="2">Cell membrane</location>
    </subcellularLocation>
    <subcellularLocation>
        <location evidence="1">Membrane</location>
        <topology evidence="1">Single-pass membrane protein</topology>
    </subcellularLocation>
</comment>
<dbReference type="Proteomes" id="UP000178417">
    <property type="component" value="Unassembled WGS sequence"/>
</dbReference>
<feature type="transmembrane region" description="Helical" evidence="14">
    <location>
        <begin position="7"/>
        <end position="24"/>
    </location>
</feature>
<dbReference type="PANTHER" id="PTHR30627:SF2">
    <property type="entry name" value="PEPTIDOGLYCAN D,D-TRANSPEPTIDASE MRDA"/>
    <property type="match status" value="1"/>
</dbReference>
<dbReference type="Gene3D" id="3.90.1310.10">
    <property type="entry name" value="Penicillin-binding protein 2a (Domain 2)"/>
    <property type="match status" value="1"/>
</dbReference>
<dbReference type="FunFam" id="3.40.710.10:FF:000024">
    <property type="entry name" value="Penicillin-binding protein 2"/>
    <property type="match status" value="1"/>
</dbReference>
<organism evidence="17 18">
    <name type="scientific">candidate division WOR-1 bacterium RIFOXYB2_FULL_37_13</name>
    <dbReference type="NCBI Taxonomy" id="1802579"/>
    <lineage>
        <taxon>Bacteria</taxon>
        <taxon>Bacillati</taxon>
        <taxon>Saganbacteria</taxon>
    </lineage>
</organism>
<accession>A0A1F4SS89</accession>
<dbReference type="GO" id="GO:0008360">
    <property type="term" value="P:regulation of cell shape"/>
    <property type="evidence" value="ECO:0007669"/>
    <property type="project" value="UniProtKB-KW"/>
</dbReference>
<evidence type="ECO:0000256" key="1">
    <source>
        <dbReference type="ARBA" id="ARBA00004167"/>
    </source>
</evidence>
<dbReference type="Pfam" id="PF03717">
    <property type="entry name" value="PBP_dimer"/>
    <property type="match status" value="1"/>
</dbReference>
<dbReference type="STRING" id="1802579.A2310_07180"/>
<dbReference type="GO" id="GO:0009002">
    <property type="term" value="F:serine-type D-Ala-D-Ala carboxypeptidase activity"/>
    <property type="evidence" value="ECO:0007669"/>
    <property type="project" value="InterPro"/>
</dbReference>
<dbReference type="Gene3D" id="3.40.710.10">
    <property type="entry name" value="DD-peptidase/beta-lactamase superfamily"/>
    <property type="match status" value="1"/>
</dbReference>
<dbReference type="InterPro" id="IPR036138">
    <property type="entry name" value="PBP_dimer_sf"/>
</dbReference>
<evidence type="ECO:0000256" key="6">
    <source>
        <dbReference type="ARBA" id="ARBA00022670"/>
    </source>
</evidence>
<name>A0A1F4SS89_UNCSA</name>
<evidence type="ECO:0000256" key="3">
    <source>
        <dbReference type="ARBA" id="ARBA00007171"/>
    </source>
</evidence>
<dbReference type="GO" id="GO:0008658">
    <property type="term" value="F:penicillin binding"/>
    <property type="evidence" value="ECO:0007669"/>
    <property type="project" value="InterPro"/>
</dbReference>
<dbReference type="InterPro" id="IPR005311">
    <property type="entry name" value="PBP_dimer"/>
</dbReference>
<evidence type="ECO:0000256" key="9">
    <source>
        <dbReference type="ARBA" id="ARBA00022960"/>
    </source>
</evidence>
<gene>
    <name evidence="17" type="ORF">A2310_07180</name>
</gene>
<proteinExistence type="inferred from homology"/>
<evidence type="ECO:0000256" key="4">
    <source>
        <dbReference type="ARBA" id="ARBA00022475"/>
    </source>
</evidence>
<dbReference type="SUPFAM" id="SSF56601">
    <property type="entry name" value="beta-lactamase/transpeptidase-like"/>
    <property type="match status" value="1"/>
</dbReference>
<dbReference type="NCBIfam" id="TIGR03423">
    <property type="entry name" value="pbp2_mrdA"/>
    <property type="match status" value="1"/>
</dbReference>
<comment type="similarity">
    <text evidence="3">Belongs to the transpeptidase family.</text>
</comment>
<feature type="domain" description="Penicillin-binding protein dimerisation" evidence="16">
    <location>
        <begin position="48"/>
        <end position="217"/>
    </location>
</feature>
<evidence type="ECO:0000256" key="7">
    <source>
        <dbReference type="ARBA" id="ARBA00022692"/>
    </source>
</evidence>